<reference evidence="1" key="1">
    <citation type="submission" date="2021-03" db="EMBL/GenBank/DDBJ databases">
        <authorList>
            <person name="Tagirdzhanova G."/>
        </authorList>
    </citation>
    <scope>NUCLEOTIDE SEQUENCE</scope>
</reference>
<dbReference type="OrthoDB" id="5395764at2759"/>
<dbReference type="Proteomes" id="UP000664534">
    <property type="component" value="Unassembled WGS sequence"/>
</dbReference>
<gene>
    <name evidence="1" type="ORF">IMSHALPRED_010920</name>
</gene>
<evidence type="ECO:0000313" key="2">
    <source>
        <dbReference type="Proteomes" id="UP000664534"/>
    </source>
</evidence>
<organism evidence="1 2">
    <name type="scientific">Imshaugia aleurites</name>
    <dbReference type="NCBI Taxonomy" id="172621"/>
    <lineage>
        <taxon>Eukaryota</taxon>
        <taxon>Fungi</taxon>
        <taxon>Dikarya</taxon>
        <taxon>Ascomycota</taxon>
        <taxon>Pezizomycotina</taxon>
        <taxon>Lecanoromycetes</taxon>
        <taxon>OSLEUM clade</taxon>
        <taxon>Lecanoromycetidae</taxon>
        <taxon>Lecanorales</taxon>
        <taxon>Lecanorineae</taxon>
        <taxon>Parmeliaceae</taxon>
        <taxon>Imshaugia</taxon>
    </lineage>
</organism>
<dbReference type="EMBL" id="CAJPDT010000094">
    <property type="protein sequence ID" value="CAF9936836.1"/>
    <property type="molecule type" value="Genomic_DNA"/>
</dbReference>
<proteinExistence type="predicted"/>
<accession>A0A8H3G2G3</accession>
<comment type="caution">
    <text evidence="1">The sequence shown here is derived from an EMBL/GenBank/DDBJ whole genome shotgun (WGS) entry which is preliminary data.</text>
</comment>
<sequence length="175" mass="19793">MLQRQWGITDDIFCMCDDNTFADATREIAPLWNEWADDVENTIHRMIDQMEELSISYDDYLTLVAHLATYPARPALPSTAPQSHEDSNRRLIDAWNAWADVVESIANDMTRAIVHSVPLPREQQMLGAGGPFDFSLDLSKQDPPPMHVAAHLREMLRDGTVAREGLADLMEDLCI</sequence>
<keyword evidence="2" id="KW-1185">Reference proteome</keyword>
<protein>
    <submittedName>
        <fullName evidence="1">Uncharacterized protein</fullName>
    </submittedName>
</protein>
<name>A0A8H3G2G3_9LECA</name>
<evidence type="ECO:0000313" key="1">
    <source>
        <dbReference type="EMBL" id="CAF9936836.1"/>
    </source>
</evidence>
<dbReference type="AlphaFoldDB" id="A0A8H3G2G3"/>